<dbReference type="FunCoup" id="T1G7R9">
    <property type="interactions" value="62"/>
</dbReference>
<dbReference type="OMA" id="GRMYKVG"/>
<dbReference type="FunFam" id="3.40.630.10:FF:000306">
    <property type="entry name" value="Uncharacterized protein"/>
    <property type="match status" value="1"/>
</dbReference>
<dbReference type="eggNOG" id="KOG2650">
    <property type="taxonomic scope" value="Eukaryota"/>
</dbReference>
<dbReference type="EMBL" id="AMQM01008131">
    <property type="status" value="NOT_ANNOTATED_CDS"/>
    <property type="molecule type" value="Genomic_DNA"/>
</dbReference>
<dbReference type="InterPro" id="IPR000834">
    <property type="entry name" value="Peptidase_M14"/>
</dbReference>
<keyword evidence="9" id="KW-1185">Reference proteome</keyword>
<dbReference type="SUPFAM" id="SSF53187">
    <property type="entry name" value="Zn-dependent exopeptidases"/>
    <property type="match status" value="1"/>
</dbReference>
<dbReference type="PROSITE" id="PS00132">
    <property type="entry name" value="CARBOXYPEPT_ZN_1"/>
    <property type="match status" value="1"/>
</dbReference>
<comment type="cofactor">
    <cofactor evidence="1">
        <name>Zn(2+)</name>
        <dbReference type="ChEBI" id="CHEBI:29105"/>
    </cofactor>
</comment>
<comment type="similarity">
    <text evidence="2 5">Belongs to the peptidase M14 family.</text>
</comment>
<reference evidence="8" key="3">
    <citation type="submission" date="2015-06" db="UniProtKB">
        <authorList>
            <consortium name="EnsemblMetazoa"/>
        </authorList>
    </citation>
    <scope>IDENTIFICATION</scope>
</reference>
<keyword evidence="3" id="KW-0479">Metal-binding</keyword>
<dbReference type="PANTHER" id="PTHR11705:SF91">
    <property type="entry name" value="FI01817P-RELATED"/>
    <property type="match status" value="1"/>
</dbReference>
<dbReference type="GO" id="GO:0004181">
    <property type="term" value="F:metallocarboxypeptidase activity"/>
    <property type="evidence" value="ECO:0000318"/>
    <property type="project" value="GO_Central"/>
</dbReference>
<dbReference type="PANTHER" id="PTHR11705">
    <property type="entry name" value="PROTEASE FAMILY M14 CARBOXYPEPTIDASE A,B"/>
    <property type="match status" value="1"/>
</dbReference>
<dbReference type="CTD" id="20217116"/>
<accession>T1G7R9</accession>
<evidence type="ECO:0000256" key="2">
    <source>
        <dbReference type="ARBA" id="ARBA00005988"/>
    </source>
</evidence>
<evidence type="ECO:0000313" key="9">
    <source>
        <dbReference type="Proteomes" id="UP000015101"/>
    </source>
</evidence>
<reference evidence="7 9" key="2">
    <citation type="journal article" date="2013" name="Nature">
        <title>Insights into bilaterian evolution from three spiralian genomes.</title>
        <authorList>
            <person name="Simakov O."/>
            <person name="Marletaz F."/>
            <person name="Cho S.J."/>
            <person name="Edsinger-Gonzales E."/>
            <person name="Havlak P."/>
            <person name="Hellsten U."/>
            <person name="Kuo D.H."/>
            <person name="Larsson T."/>
            <person name="Lv J."/>
            <person name="Arendt D."/>
            <person name="Savage R."/>
            <person name="Osoegawa K."/>
            <person name="de Jong P."/>
            <person name="Grimwood J."/>
            <person name="Chapman J.A."/>
            <person name="Shapiro H."/>
            <person name="Aerts A."/>
            <person name="Otillar R.P."/>
            <person name="Terry A.Y."/>
            <person name="Boore J.L."/>
            <person name="Grigoriev I.V."/>
            <person name="Lindberg D.R."/>
            <person name="Seaver E.C."/>
            <person name="Weisblat D.A."/>
            <person name="Putnam N.H."/>
            <person name="Rokhsar D.S."/>
        </authorList>
    </citation>
    <scope>NUCLEOTIDE SEQUENCE</scope>
</reference>
<dbReference type="InterPro" id="IPR057246">
    <property type="entry name" value="CARBOXYPEPT_ZN_1"/>
</dbReference>
<dbReference type="OrthoDB" id="3626597at2759"/>
<gene>
    <name evidence="8" type="primary">20217116</name>
    <name evidence="7" type="ORF">HELRODRAFT_90476</name>
</gene>
<organism evidence="8 9">
    <name type="scientific">Helobdella robusta</name>
    <name type="common">Californian leech</name>
    <dbReference type="NCBI Taxonomy" id="6412"/>
    <lineage>
        <taxon>Eukaryota</taxon>
        <taxon>Metazoa</taxon>
        <taxon>Spiralia</taxon>
        <taxon>Lophotrochozoa</taxon>
        <taxon>Annelida</taxon>
        <taxon>Clitellata</taxon>
        <taxon>Hirudinea</taxon>
        <taxon>Rhynchobdellida</taxon>
        <taxon>Glossiphoniidae</taxon>
        <taxon>Helobdella</taxon>
    </lineage>
</organism>
<dbReference type="PROSITE" id="PS52035">
    <property type="entry name" value="PEPTIDASE_M14"/>
    <property type="match status" value="1"/>
</dbReference>
<dbReference type="CDD" id="cd03860">
    <property type="entry name" value="M14_CP_A-B_like"/>
    <property type="match status" value="1"/>
</dbReference>
<dbReference type="InParanoid" id="T1G7R9"/>
<dbReference type="Proteomes" id="UP000015101">
    <property type="component" value="Unassembled WGS sequence"/>
</dbReference>
<evidence type="ECO:0000259" key="6">
    <source>
        <dbReference type="PROSITE" id="PS52035"/>
    </source>
</evidence>
<sequence length="304" mass="34865">QLLIWMEETSKRFKKYCSLFDVGKSFHGKPLRALKVSIIGRSNKCKQKPSIWIDSGTHAREWITVSTSTFLIDKLLSEYKKDKWIKKLRNLYDWYFLVTLNPDGYIYSWEENRMWRKSRTPTTNEQCPGIDINRNFDFKWMTVGASADPCSESYAGPKANSEPETRAVTKFILSKGPIWDLFITLHSYGQIWMSSWGYTKELPKNYFSLKKVGMAGVNAIHSTNGKRYKFGSASNILYSSSGTSRDWASGVPKIPYVYTIELRNKSSFILPPSEILPTGNEILAGIKAAIIEMQTEYPAKCKDH</sequence>
<dbReference type="PRINTS" id="PR00765">
    <property type="entry name" value="CRBOXYPTASEA"/>
</dbReference>
<keyword evidence="4" id="KW-0862">Zinc</keyword>
<dbReference type="EMBL" id="AMQM01008129">
    <property type="status" value="NOT_ANNOTATED_CDS"/>
    <property type="molecule type" value="Genomic_DNA"/>
</dbReference>
<proteinExistence type="inferred from homology"/>
<protein>
    <recommendedName>
        <fullName evidence="6">Peptidase M14 domain-containing protein</fullName>
    </recommendedName>
</protein>
<dbReference type="SMART" id="SM00631">
    <property type="entry name" value="Zn_pept"/>
    <property type="match status" value="1"/>
</dbReference>
<dbReference type="AlphaFoldDB" id="T1G7R9"/>
<dbReference type="GO" id="GO:0008270">
    <property type="term" value="F:zinc ion binding"/>
    <property type="evidence" value="ECO:0007669"/>
    <property type="project" value="InterPro"/>
</dbReference>
<evidence type="ECO:0000313" key="8">
    <source>
        <dbReference type="EnsemblMetazoa" id="HelroP90476"/>
    </source>
</evidence>
<dbReference type="KEGG" id="hro:HELRODRAFT_90476"/>
<dbReference type="EMBL" id="KB097727">
    <property type="protein sequence ID" value="ESN91053.1"/>
    <property type="molecule type" value="Genomic_DNA"/>
</dbReference>
<dbReference type="Gene3D" id="3.40.630.10">
    <property type="entry name" value="Zn peptidases"/>
    <property type="match status" value="1"/>
</dbReference>
<dbReference type="GO" id="GO:0006508">
    <property type="term" value="P:proteolysis"/>
    <property type="evidence" value="ECO:0000318"/>
    <property type="project" value="GO_Central"/>
</dbReference>
<dbReference type="GO" id="GO:0005615">
    <property type="term" value="C:extracellular space"/>
    <property type="evidence" value="ECO:0000318"/>
    <property type="project" value="GO_Central"/>
</dbReference>
<dbReference type="EMBL" id="AMQM01008132">
    <property type="status" value="NOT_ANNOTATED_CDS"/>
    <property type="molecule type" value="Genomic_DNA"/>
</dbReference>
<dbReference type="GeneID" id="20217116"/>
<name>T1G7R9_HELRO</name>
<evidence type="ECO:0000313" key="7">
    <source>
        <dbReference type="EMBL" id="ESN91053.1"/>
    </source>
</evidence>
<feature type="domain" description="Peptidase M14" evidence="6">
    <location>
        <begin position="1"/>
        <end position="293"/>
    </location>
</feature>
<evidence type="ECO:0000256" key="3">
    <source>
        <dbReference type="ARBA" id="ARBA00022723"/>
    </source>
</evidence>
<dbReference type="HOGENOM" id="CLU_019326_4_1_1"/>
<dbReference type="RefSeq" id="XP_009030821.1">
    <property type="nucleotide sequence ID" value="XM_009032573.1"/>
</dbReference>
<evidence type="ECO:0000256" key="5">
    <source>
        <dbReference type="PROSITE-ProRule" id="PRU01379"/>
    </source>
</evidence>
<reference evidence="9" key="1">
    <citation type="submission" date="2012-12" db="EMBL/GenBank/DDBJ databases">
        <authorList>
            <person name="Hellsten U."/>
            <person name="Grimwood J."/>
            <person name="Chapman J.A."/>
            <person name="Shapiro H."/>
            <person name="Aerts A."/>
            <person name="Otillar R.P."/>
            <person name="Terry A.Y."/>
            <person name="Boore J.L."/>
            <person name="Simakov O."/>
            <person name="Marletaz F."/>
            <person name="Cho S.-J."/>
            <person name="Edsinger-Gonzales E."/>
            <person name="Havlak P."/>
            <person name="Kuo D.-H."/>
            <person name="Larsson T."/>
            <person name="Lv J."/>
            <person name="Arendt D."/>
            <person name="Savage R."/>
            <person name="Osoegawa K."/>
            <person name="de Jong P."/>
            <person name="Lindberg D.R."/>
            <person name="Seaver E.C."/>
            <person name="Weisblat D.A."/>
            <person name="Putnam N.H."/>
            <person name="Grigoriev I.V."/>
            <person name="Rokhsar D.S."/>
        </authorList>
    </citation>
    <scope>NUCLEOTIDE SEQUENCE</scope>
</reference>
<dbReference type="EnsemblMetazoa" id="HelroT90476">
    <property type="protein sequence ID" value="HelroP90476"/>
    <property type="gene ID" value="HelroG90476"/>
</dbReference>
<evidence type="ECO:0000256" key="4">
    <source>
        <dbReference type="ARBA" id="ARBA00022833"/>
    </source>
</evidence>
<dbReference type="Pfam" id="PF00246">
    <property type="entry name" value="Peptidase_M14"/>
    <property type="match status" value="1"/>
</dbReference>
<dbReference type="EMBL" id="AMQM01008130">
    <property type="status" value="NOT_ANNOTATED_CDS"/>
    <property type="molecule type" value="Genomic_DNA"/>
</dbReference>
<feature type="active site" description="Proton donor/acceptor" evidence="5">
    <location>
        <position position="261"/>
    </location>
</feature>
<evidence type="ECO:0000256" key="1">
    <source>
        <dbReference type="ARBA" id="ARBA00001947"/>
    </source>
</evidence>